<name>A0A397IWH0_9GLOM</name>
<evidence type="ECO:0000259" key="8">
    <source>
        <dbReference type="PROSITE" id="PS50235"/>
    </source>
</evidence>
<dbReference type="GO" id="GO:0016579">
    <property type="term" value="P:protein deubiquitination"/>
    <property type="evidence" value="ECO:0007669"/>
    <property type="project" value="InterPro"/>
</dbReference>
<comment type="similarity">
    <text evidence="2">Belongs to the peptidase C19 family.</text>
</comment>
<evidence type="ECO:0000256" key="4">
    <source>
        <dbReference type="ARBA" id="ARBA00022670"/>
    </source>
</evidence>
<dbReference type="Pfam" id="PF00443">
    <property type="entry name" value="UCH"/>
    <property type="match status" value="1"/>
</dbReference>
<dbReference type="GO" id="GO:0005634">
    <property type="term" value="C:nucleus"/>
    <property type="evidence" value="ECO:0007669"/>
    <property type="project" value="TreeGrafter"/>
</dbReference>
<evidence type="ECO:0000256" key="5">
    <source>
        <dbReference type="ARBA" id="ARBA00022786"/>
    </source>
</evidence>
<accession>A0A397IWH0</accession>
<protein>
    <recommendedName>
        <fullName evidence="3">ubiquitinyl hydrolase 1</fullName>
        <ecNumber evidence="3">3.4.19.12</ecNumber>
    </recommendedName>
</protein>
<evidence type="ECO:0000256" key="7">
    <source>
        <dbReference type="ARBA" id="ARBA00022807"/>
    </source>
</evidence>
<dbReference type="OrthoDB" id="2020758at2759"/>
<gene>
    <name evidence="9" type="ORF">Glove_180g141</name>
</gene>
<proteinExistence type="inferred from homology"/>
<dbReference type="GO" id="GO:0004843">
    <property type="term" value="F:cysteine-type deubiquitinase activity"/>
    <property type="evidence" value="ECO:0007669"/>
    <property type="project" value="UniProtKB-EC"/>
</dbReference>
<evidence type="ECO:0000256" key="6">
    <source>
        <dbReference type="ARBA" id="ARBA00022801"/>
    </source>
</evidence>
<dbReference type="STRING" id="1348612.A0A397IWH0"/>
<dbReference type="EC" id="3.4.19.12" evidence="3"/>
<dbReference type="PANTHER" id="PTHR24006:SF888">
    <property type="entry name" value="UBIQUITIN CARBOXYL-TERMINAL HYDROLASE 30"/>
    <property type="match status" value="1"/>
</dbReference>
<dbReference type="InterPro" id="IPR001394">
    <property type="entry name" value="Peptidase_C19_UCH"/>
</dbReference>
<dbReference type="Gene3D" id="3.90.70.10">
    <property type="entry name" value="Cysteine proteinases"/>
    <property type="match status" value="1"/>
</dbReference>
<evidence type="ECO:0000256" key="3">
    <source>
        <dbReference type="ARBA" id="ARBA00012759"/>
    </source>
</evidence>
<dbReference type="InterPro" id="IPR018200">
    <property type="entry name" value="USP_CS"/>
</dbReference>
<keyword evidence="10" id="KW-1185">Reference proteome</keyword>
<keyword evidence="4" id="KW-0645">Protease</keyword>
<evidence type="ECO:0000256" key="2">
    <source>
        <dbReference type="ARBA" id="ARBA00009085"/>
    </source>
</evidence>
<dbReference type="InterPro" id="IPR028889">
    <property type="entry name" value="USP"/>
</dbReference>
<comment type="catalytic activity">
    <reaction evidence="1">
        <text>Thiol-dependent hydrolysis of ester, thioester, amide, peptide and isopeptide bonds formed by the C-terminal Gly of ubiquitin (a 76-residue protein attached to proteins as an intracellular targeting signal).</text>
        <dbReference type="EC" id="3.4.19.12"/>
    </reaction>
</comment>
<evidence type="ECO:0000256" key="1">
    <source>
        <dbReference type="ARBA" id="ARBA00000707"/>
    </source>
</evidence>
<dbReference type="InterPro" id="IPR050164">
    <property type="entry name" value="Peptidase_C19"/>
</dbReference>
<dbReference type="GO" id="GO:0005829">
    <property type="term" value="C:cytosol"/>
    <property type="evidence" value="ECO:0007669"/>
    <property type="project" value="TreeGrafter"/>
</dbReference>
<keyword evidence="5" id="KW-0833">Ubl conjugation pathway</keyword>
<keyword evidence="6" id="KW-0378">Hydrolase</keyword>
<dbReference type="EMBL" id="PQFF01000170">
    <property type="protein sequence ID" value="RHZ77424.1"/>
    <property type="molecule type" value="Genomic_DNA"/>
</dbReference>
<dbReference type="GO" id="GO:0006508">
    <property type="term" value="P:proteolysis"/>
    <property type="evidence" value="ECO:0007669"/>
    <property type="project" value="UniProtKB-KW"/>
</dbReference>
<dbReference type="InterPro" id="IPR038765">
    <property type="entry name" value="Papain-like_cys_pep_sf"/>
</dbReference>
<reference evidence="9 10" key="1">
    <citation type="submission" date="2018-08" db="EMBL/GenBank/DDBJ databases">
        <title>Genome and evolution of the arbuscular mycorrhizal fungus Diversispora epigaea (formerly Glomus versiforme) and its bacterial endosymbionts.</title>
        <authorList>
            <person name="Sun X."/>
            <person name="Fei Z."/>
            <person name="Harrison M."/>
        </authorList>
    </citation>
    <scope>NUCLEOTIDE SEQUENCE [LARGE SCALE GENOMIC DNA]</scope>
    <source>
        <strain evidence="9 10">IT104</strain>
    </source>
</reference>
<dbReference type="SUPFAM" id="SSF54001">
    <property type="entry name" value="Cysteine proteinases"/>
    <property type="match status" value="1"/>
</dbReference>
<evidence type="ECO:0000313" key="9">
    <source>
        <dbReference type="EMBL" id="RHZ77424.1"/>
    </source>
</evidence>
<dbReference type="CDD" id="cd02662">
    <property type="entry name" value="Peptidase_C19F"/>
    <property type="match status" value="1"/>
</dbReference>
<dbReference type="Proteomes" id="UP000266861">
    <property type="component" value="Unassembled WGS sequence"/>
</dbReference>
<dbReference type="AlphaFoldDB" id="A0A397IWH0"/>
<organism evidence="9 10">
    <name type="scientific">Diversispora epigaea</name>
    <dbReference type="NCBI Taxonomy" id="1348612"/>
    <lineage>
        <taxon>Eukaryota</taxon>
        <taxon>Fungi</taxon>
        <taxon>Fungi incertae sedis</taxon>
        <taxon>Mucoromycota</taxon>
        <taxon>Glomeromycotina</taxon>
        <taxon>Glomeromycetes</taxon>
        <taxon>Diversisporales</taxon>
        <taxon>Diversisporaceae</taxon>
        <taxon>Diversispora</taxon>
    </lineage>
</organism>
<sequence>MIDMNNLAPLVMTALAIFAMATPFIISNPKHSKRKRKINSKNKTNKRYVYGLVNRGNNVCFLNSVLQALASLNNLRSYLKKKANFRGVQDEKCPVTIALHETLEKLNEPIKNRASLIPTKMVWALQENARRLINRQQQDAHELFQLLTESLGTEDEICRRPKSLLDIAAIRELTKPDNQSNLIYESNPLKGLVACRISCLKCNYCGPIRHSTFDNISIPLPTQPSTTLETLLKTYSGVEFIDEYNCPRCSLLETLAVVEKELSRKNDKTKEHLRLLKKDREIVKTALVADLDKDIDMELRMTELVHLKFPASKKTMFAKLPEVIAFHFPRSIFFQNGTVLKNPCQVIFPDKIDLSQYTTTGYLATMPSEPLSSPLLSPSSSSSSLSRIEGNEAYYRLKAVIVHLGDHRHGHFVTYRRQEGSNVWWRLSDENIEEVSLNKVLEQEAYMLFYEKYKIEENKIAKIY</sequence>
<dbReference type="PROSITE" id="PS00973">
    <property type="entry name" value="USP_2"/>
    <property type="match status" value="1"/>
</dbReference>
<keyword evidence="7" id="KW-0788">Thiol protease</keyword>
<comment type="caution">
    <text evidence="9">The sequence shown here is derived from an EMBL/GenBank/DDBJ whole genome shotgun (WGS) entry which is preliminary data.</text>
</comment>
<dbReference type="PROSITE" id="PS50235">
    <property type="entry name" value="USP_3"/>
    <property type="match status" value="1"/>
</dbReference>
<evidence type="ECO:0000313" key="10">
    <source>
        <dbReference type="Proteomes" id="UP000266861"/>
    </source>
</evidence>
<feature type="domain" description="USP" evidence="8">
    <location>
        <begin position="50"/>
        <end position="453"/>
    </location>
</feature>
<dbReference type="PANTHER" id="PTHR24006">
    <property type="entry name" value="UBIQUITIN CARBOXYL-TERMINAL HYDROLASE"/>
    <property type="match status" value="1"/>
</dbReference>